<feature type="domain" description="tRNA-specific 2-thiouridylase MnmA-like central" evidence="10">
    <location>
        <begin position="179"/>
        <end position="241"/>
    </location>
</feature>
<dbReference type="InterPro" id="IPR014729">
    <property type="entry name" value="Rossmann-like_a/b/a_fold"/>
</dbReference>
<comment type="catalytic activity">
    <reaction evidence="9">
        <text>S-sulfanyl-L-cysteinyl-[protein] + uridine(34) in tRNA + AH2 + ATP = 2-thiouridine(34) in tRNA + L-cysteinyl-[protein] + A + AMP + diphosphate + H(+)</text>
        <dbReference type="Rhea" id="RHEA:47032"/>
        <dbReference type="Rhea" id="RHEA-COMP:10131"/>
        <dbReference type="Rhea" id="RHEA-COMP:11726"/>
        <dbReference type="Rhea" id="RHEA-COMP:11727"/>
        <dbReference type="Rhea" id="RHEA-COMP:11728"/>
        <dbReference type="ChEBI" id="CHEBI:13193"/>
        <dbReference type="ChEBI" id="CHEBI:15378"/>
        <dbReference type="ChEBI" id="CHEBI:17499"/>
        <dbReference type="ChEBI" id="CHEBI:29950"/>
        <dbReference type="ChEBI" id="CHEBI:30616"/>
        <dbReference type="ChEBI" id="CHEBI:33019"/>
        <dbReference type="ChEBI" id="CHEBI:61963"/>
        <dbReference type="ChEBI" id="CHEBI:65315"/>
        <dbReference type="ChEBI" id="CHEBI:87170"/>
        <dbReference type="ChEBI" id="CHEBI:456215"/>
        <dbReference type="EC" id="2.8.1.13"/>
    </reaction>
</comment>
<dbReference type="Gene3D" id="3.40.50.620">
    <property type="entry name" value="HUPs"/>
    <property type="match status" value="1"/>
</dbReference>
<keyword evidence="8" id="KW-1015">Disulfide bond</keyword>
<dbReference type="FunFam" id="2.30.30.280:FF:000001">
    <property type="entry name" value="tRNA-specific 2-thiouridylase MnmA"/>
    <property type="match status" value="1"/>
</dbReference>
<evidence type="ECO:0000256" key="9">
    <source>
        <dbReference type="ARBA" id="ARBA00051542"/>
    </source>
</evidence>
<accession>A0A1F4U1N8</accession>
<evidence type="ECO:0000256" key="7">
    <source>
        <dbReference type="ARBA" id="ARBA00022884"/>
    </source>
</evidence>
<dbReference type="InterPro" id="IPR046884">
    <property type="entry name" value="MnmA-like_central"/>
</dbReference>
<dbReference type="Gene3D" id="2.30.30.280">
    <property type="entry name" value="Adenine nucleotide alpha hydrolases-like domains"/>
    <property type="match status" value="1"/>
</dbReference>
<dbReference type="PANTHER" id="PTHR11933:SF5">
    <property type="entry name" value="MITOCHONDRIAL TRNA-SPECIFIC 2-THIOURIDYLASE 1"/>
    <property type="match status" value="1"/>
</dbReference>
<dbReference type="Proteomes" id="UP000177025">
    <property type="component" value="Unassembled WGS sequence"/>
</dbReference>
<reference evidence="11 12" key="1">
    <citation type="journal article" date="2016" name="Nat. Commun.">
        <title>Thousands of microbial genomes shed light on interconnected biogeochemical processes in an aquifer system.</title>
        <authorList>
            <person name="Anantharaman K."/>
            <person name="Brown C.T."/>
            <person name="Hug L.A."/>
            <person name="Sharon I."/>
            <person name="Castelle C.J."/>
            <person name="Probst A.J."/>
            <person name="Thomas B.C."/>
            <person name="Singh A."/>
            <person name="Wilkins M.J."/>
            <person name="Karaoz U."/>
            <person name="Brodie E.L."/>
            <person name="Williams K.H."/>
            <person name="Hubbard S.S."/>
            <person name="Banfield J.F."/>
        </authorList>
    </citation>
    <scope>NUCLEOTIDE SEQUENCE [LARGE SCALE GENOMIC DNA]</scope>
</reference>
<protein>
    <recommendedName>
        <fullName evidence="1">tRNA-uridine 2-sulfurtransferase</fullName>
        <ecNumber evidence="1">2.8.1.13</ecNumber>
    </recommendedName>
</protein>
<dbReference type="AlphaFoldDB" id="A0A1F4U1N8"/>
<dbReference type="Pfam" id="PF20259">
    <property type="entry name" value="tRNA_Me_trans_M"/>
    <property type="match status" value="1"/>
</dbReference>
<dbReference type="EC" id="2.8.1.13" evidence="1"/>
<organism evidence="11 12">
    <name type="scientific">candidate division WOR-3 bacterium RBG_13_43_14</name>
    <dbReference type="NCBI Taxonomy" id="1802590"/>
    <lineage>
        <taxon>Bacteria</taxon>
        <taxon>Bacteria division WOR-3</taxon>
    </lineage>
</organism>
<dbReference type="GO" id="GO:0005524">
    <property type="term" value="F:ATP binding"/>
    <property type="evidence" value="ECO:0007669"/>
    <property type="project" value="UniProtKB-KW"/>
</dbReference>
<evidence type="ECO:0000256" key="1">
    <source>
        <dbReference type="ARBA" id="ARBA00011949"/>
    </source>
</evidence>
<sequence length="287" mass="33011">MAAALLIEKGYTVLAGYMILSDLHLGEKSAAQRIGHKLGIECKVFDFREQFNKIIISDFIEEYKNGRTPNPCVICNQKIKFDLLFNEAVKLKFDLLATGHYARITRSQGRFFLKKGIDKNEQSYFLYRLKQPQLARILLPLGLYTKDQVREIARQRGLPSASRSKSHDACFIPNADFVEFMKMRIPEEPGKIIDQKGRILGKHKGIWRYTFGQRRGLGISYHKPYYVMGIDAKNNTVIVGEQKDIFGQELIADKMNYLDINIPKEDISVKVKIRYAEYPASARLKPL</sequence>
<dbReference type="Pfam" id="PF03054">
    <property type="entry name" value="tRNA_Me_trans"/>
    <property type="match status" value="1"/>
</dbReference>
<comment type="caution">
    <text evidence="11">The sequence shown here is derived from an EMBL/GenBank/DDBJ whole genome shotgun (WGS) entry which is preliminary data.</text>
</comment>
<dbReference type="PANTHER" id="PTHR11933">
    <property type="entry name" value="TRNA 5-METHYLAMINOMETHYL-2-THIOURIDYLATE -METHYLTRANSFERASE"/>
    <property type="match status" value="1"/>
</dbReference>
<dbReference type="NCBIfam" id="NF001138">
    <property type="entry name" value="PRK00143.1"/>
    <property type="match status" value="1"/>
</dbReference>
<keyword evidence="7" id="KW-0694">RNA-binding</keyword>
<dbReference type="GO" id="GO:0000049">
    <property type="term" value="F:tRNA binding"/>
    <property type="evidence" value="ECO:0007669"/>
    <property type="project" value="UniProtKB-KW"/>
</dbReference>
<dbReference type="EMBL" id="MEUM01000166">
    <property type="protein sequence ID" value="OGC38787.1"/>
    <property type="molecule type" value="Genomic_DNA"/>
</dbReference>
<evidence type="ECO:0000256" key="2">
    <source>
        <dbReference type="ARBA" id="ARBA00022555"/>
    </source>
</evidence>
<feature type="non-terminal residue" evidence="11">
    <location>
        <position position="287"/>
    </location>
</feature>
<dbReference type="InterPro" id="IPR023382">
    <property type="entry name" value="MnmA-like_central_sf"/>
</dbReference>
<dbReference type="CDD" id="cd01998">
    <property type="entry name" value="MnmA_TRMU-like"/>
    <property type="match status" value="1"/>
</dbReference>
<keyword evidence="3" id="KW-0808">Transferase</keyword>
<evidence type="ECO:0000256" key="5">
    <source>
        <dbReference type="ARBA" id="ARBA00022741"/>
    </source>
</evidence>
<keyword evidence="6" id="KW-0067">ATP-binding</keyword>
<evidence type="ECO:0000313" key="11">
    <source>
        <dbReference type="EMBL" id="OGC38787.1"/>
    </source>
</evidence>
<keyword evidence="5" id="KW-0547">Nucleotide-binding</keyword>
<keyword evidence="4" id="KW-0819">tRNA processing</keyword>
<evidence type="ECO:0000259" key="10">
    <source>
        <dbReference type="Pfam" id="PF20259"/>
    </source>
</evidence>
<evidence type="ECO:0000256" key="4">
    <source>
        <dbReference type="ARBA" id="ARBA00022694"/>
    </source>
</evidence>
<proteinExistence type="predicted"/>
<evidence type="ECO:0000313" key="12">
    <source>
        <dbReference type="Proteomes" id="UP000177025"/>
    </source>
</evidence>
<keyword evidence="2" id="KW-0820">tRNA-binding</keyword>
<gene>
    <name evidence="11" type="ORF">A2Y85_07975</name>
</gene>
<dbReference type="SUPFAM" id="SSF52402">
    <property type="entry name" value="Adenine nucleotide alpha hydrolases-like"/>
    <property type="match status" value="1"/>
</dbReference>
<dbReference type="InterPro" id="IPR004506">
    <property type="entry name" value="MnmA-like"/>
</dbReference>
<evidence type="ECO:0000256" key="3">
    <source>
        <dbReference type="ARBA" id="ARBA00022679"/>
    </source>
</evidence>
<dbReference type="GO" id="GO:0103016">
    <property type="term" value="F:tRNA-uridine 2-sulfurtransferase activity"/>
    <property type="evidence" value="ECO:0007669"/>
    <property type="project" value="UniProtKB-EC"/>
</dbReference>
<evidence type="ECO:0000256" key="8">
    <source>
        <dbReference type="ARBA" id="ARBA00023157"/>
    </source>
</evidence>
<evidence type="ECO:0000256" key="6">
    <source>
        <dbReference type="ARBA" id="ARBA00022840"/>
    </source>
</evidence>
<dbReference type="NCBIfam" id="TIGR00420">
    <property type="entry name" value="trmU"/>
    <property type="match status" value="1"/>
</dbReference>
<dbReference type="GO" id="GO:0002143">
    <property type="term" value="P:tRNA wobble position uridine thiolation"/>
    <property type="evidence" value="ECO:0007669"/>
    <property type="project" value="TreeGrafter"/>
</dbReference>
<name>A0A1F4U1N8_UNCW3</name>